<feature type="transmembrane region" description="Helical" evidence="5">
    <location>
        <begin position="125"/>
        <end position="142"/>
    </location>
</feature>
<dbReference type="Gene3D" id="3.30.70.270">
    <property type="match status" value="1"/>
</dbReference>
<sequence>MPGNTVKKQATGGRRGGLEQEDSRVLMRLIYVSTGLTIGFFAVLQGVNGNLPLAVLEGAASLLLLGGAHRLAHVRNLTPWIYLYLLPTYSFLIYIIIMPEASVSAFVWVYMIPLMAYLLLGKTAGFIVTVPFAVVAIIAYLIKHPGQLQGAGVIDMGNALLCGLLIMLFVHVYESRRAAAQQLLRELAETDGLTGVANRSSFQRLLDDSIALGERSDECLVLVLLDLDHFKKVNDRWGHEAGDQALRHICACIDARLRKTDMLARLGGEEFAILLRRTDSAQARPLIEALRLQIATTPLCYGEQEIPLSATFGLAEWPVDAKDAEQLYRCADQRLYRGKHLGRNQLIFHDVLPADLLQPHTGLLLSSDHSRE</sequence>
<feature type="domain" description="GGDEF" evidence="6">
    <location>
        <begin position="218"/>
        <end position="351"/>
    </location>
</feature>
<dbReference type="InterPro" id="IPR048435">
    <property type="entry name" value="MASE6"/>
</dbReference>
<dbReference type="NCBIfam" id="TIGR00254">
    <property type="entry name" value="GGDEF"/>
    <property type="match status" value="1"/>
</dbReference>
<evidence type="ECO:0000259" key="6">
    <source>
        <dbReference type="PROSITE" id="PS50887"/>
    </source>
</evidence>
<proteinExistence type="predicted"/>
<dbReference type="InterPro" id="IPR050469">
    <property type="entry name" value="Diguanylate_Cyclase"/>
</dbReference>
<accession>A0A1H1XFM4</accession>
<dbReference type="PANTHER" id="PTHR45138">
    <property type="entry name" value="REGULATORY COMPONENTS OF SENSORY TRANSDUCTION SYSTEM"/>
    <property type="match status" value="1"/>
</dbReference>
<dbReference type="InterPro" id="IPR029787">
    <property type="entry name" value="Nucleotide_cyclase"/>
</dbReference>
<dbReference type="SUPFAM" id="SSF55073">
    <property type="entry name" value="Nucleotide cyclase"/>
    <property type="match status" value="1"/>
</dbReference>
<dbReference type="Proteomes" id="UP000243426">
    <property type="component" value="Chromosome I"/>
</dbReference>
<dbReference type="PROSITE" id="PS50887">
    <property type="entry name" value="GGDEF"/>
    <property type="match status" value="1"/>
</dbReference>
<feature type="transmembrane region" description="Helical" evidence="5">
    <location>
        <begin position="25"/>
        <end position="44"/>
    </location>
</feature>
<dbReference type="InterPro" id="IPR043128">
    <property type="entry name" value="Rev_trsase/Diguanyl_cyclase"/>
</dbReference>
<keyword evidence="5" id="KW-1133">Transmembrane helix</keyword>
<dbReference type="FunFam" id="3.30.70.270:FF:000001">
    <property type="entry name" value="Diguanylate cyclase domain protein"/>
    <property type="match status" value="1"/>
</dbReference>
<keyword evidence="8" id="KW-1185">Reference proteome</keyword>
<evidence type="ECO:0000313" key="8">
    <source>
        <dbReference type="Proteomes" id="UP000243426"/>
    </source>
</evidence>
<comment type="cofactor">
    <cofactor evidence="1">
        <name>Mg(2+)</name>
        <dbReference type="ChEBI" id="CHEBI:18420"/>
    </cofactor>
</comment>
<evidence type="ECO:0000256" key="2">
    <source>
        <dbReference type="ARBA" id="ARBA00004533"/>
    </source>
</evidence>
<dbReference type="GO" id="GO:0005886">
    <property type="term" value="C:plasma membrane"/>
    <property type="evidence" value="ECO:0007669"/>
    <property type="project" value="UniProtKB-SubCell"/>
</dbReference>
<gene>
    <name evidence="7" type="ORF">SAMN05216198_3603</name>
</gene>
<dbReference type="Pfam" id="PF00990">
    <property type="entry name" value="GGDEF"/>
    <property type="match status" value="1"/>
</dbReference>
<dbReference type="OrthoDB" id="9812260at2"/>
<feature type="transmembrane region" description="Helical" evidence="5">
    <location>
        <begin position="148"/>
        <end position="173"/>
    </location>
</feature>
<evidence type="ECO:0000256" key="4">
    <source>
        <dbReference type="ARBA" id="ARBA00034247"/>
    </source>
</evidence>
<dbReference type="EMBL" id="LT629748">
    <property type="protein sequence ID" value="SDT07952.1"/>
    <property type="molecule type" value="Genomic_DNA"/>
</dbReference>
<evidence type="ECO:0000313" key="7">
    <source>
        <dbReference type="EMBL" id="SDT07952.1"/>
    </source>
</evidence>
<comment type="catalytic activity">
    <reaction evidence="4">
        <text>2 GTP = 3',3'-c-di-GMP + 2 diphosphate</text>
        <dbReference type="Rhea" id="RHEA:24898"/>
        <dbReference type="ChEBI" id="CHEBI:33019"/>
        <dbReference type="ChEBI" id="CHEBI:37565"/>
        <dbReference type="ChEBI" id="CHEBI:58805"/>
        <dbReference type="EC" id="2.7.7.65"/>
    </reaction>
</comment>
<protein>
    <recommendedName>
        <fullName evidence="3">diguanylate cyclase</fullName>
        <ecNumber evidence="3">2.7.7.65</ecNumber>
    </recommendedName>
</protein>
<evidence type="ECO:0000256" key="5">
    <source>
        <dbReference type="SAM" id="Phobius"/>
    </source>
</evidence>
<evidence type="ECO:0000256" key="1">
    <source>
        <dbReference type="ARBA" id="ARBA00001946"/>
    </source>
</evidence>
<name>A0A1H1XFM4_9GAMM</name>
<dbReference type="AlphaFoldDB" id="A0A1H1XFM4"/>
<dbReference type="InterPro" id="IPR000160">
    <property type="entry name" value="GGDEF_dom"/>
</dbReference>
<organism evidence="7 8">
    <name type="scientific">Halopseudomonas litoralis</name>
    <dbReference type="NCBI Taxonomy" id="797277"/>
    <lineage>
        <taxon>Bacteria</taxon>
        <taxon>Pseudomonadati</taxon>
        <taxon>Pseudomonadota</taxon>
        <taxon>Gammaproteobacteria</taxon>
        <taxon>Pseudomonadales</taxon>
        <taxon>Pseudomonadaceae</taxon>
        <taxon>Halopseudomonas</taxon>
    </lineage>
</organism>
<dbReference type="STRING" id="797277.SAMN05216198_3603"/>
<dbReference type="GO" id="GO:0052621">
    <property type="term" value="F:diguanylate cyclase activity"/>
    <property type="evidence" value="ECO:0007669"/>
    <property type="project" value="UniProtKB-EC"/>
</dbReference>
<dbReference type="RefSeq" id="WP_090275591.1">
    <property type="nucleotide sequence ID" value="NZ_LT629748.1"/>
</dbReference>
<dbReference type="SMART" id="SM00267">
    <property type="entry name" value="GGDEF"/>
    <property type="match status" value="1"/>
</dbReference>
<evidence type="ECO:0000256" key="3">
    <source>
        <dbReference type="ARBA" id="ARBA00012528"/>
    </source>
</evidence>
<dbReference type="EC" id="2.7.7.65" evidence="3"/>
<keyword evidence="5" id="KW-0812">Transmembrane</keyword>
<dbReference type="CDD" id="cd01949">
    <property type="entry name" value="GGDEF"/>
    <property type="match status" value="1"/>
</dbReference>
<dbReference type="Pfam" id="PF20966">
    <property type="entry name" value="MASE6"/>
    <property type="match status" value="1"/>
</dbReference>
<dbReference type="PANTHER" id="PTHR45138:SF9">
    <property type="entry name" value="DIGUANYLATE CYCLASE DGCM-RELATED"/>
    <property type="match status" value="1"/>
</dbReference>
<keyword evidence="5" id="KW-0472">Membrane</keyword>
<comment type="subcellular location">
    <subcellularLocation>
        <location evidence="2">Cell inner membrane</location>
    </subcellularLocation>
</comment>
<reference evidence="8" key="1">
    <citation type="submission" date="2016-10" db="EMBL/GenBank/DDBJ databases">
        <authorList>
            <person name="Varghese N."/>
            <person name="Submissions S."/>
        </authorList>
    </citation>
    <scope>NUCLEOTIDE SEQUENCE [LARGE SCALE GENOMIC DNA]</scope>
    <source>
        <strain evidence="8">2SM5</strain>
    </source>
</reference>